<reference evidence="2 3" key="1">
    <citation type="journal article" date="2011" name="J. Gen. Appl. Microbiol.">
        <title>Draft genome sequencing of the enigmatic yeast Saitoella complicata.</title>
        <authorList>
            <person name="Nishida H."/>
            <person name="Hamamoto M."/>
            <person name="Sugiyama J."/>
        </authorList>
    </citation>
    <scope>NUCLEOTIDE SEQUENCE [LARGE SCALE GENOMIC DNA]</scope>
    <source>
        <strain evidence="2 3">NRRL Y-17804</strain>
    </source>
</reference>
<feature type="region of interest" description="Disordered" evidence="1">
    <location>
        <begin position="147"/>
        <end position="172"/>
    </location>
</feature>
<accession>A0A0E9NLS0</accession>
<comment type="caution">
    <text evidence="2">The sequence shown here is derived from an EMBL/GenBank/DDBJ whole genome shotgun (WGS) entry which is preliminary data.</text>
</comment>
<name>A0A0E9NLS0_SAICN</name>
<gene>
    <name evidence="2" type="ORF">G7K_4750-t1</name>
</gene>
<evidence type="ECO:0000256" key="1">
    <source>
        <dbReference type="SAM" id="MobiDB-lite"/>
    </source>
</evidence>
<protein>
    <submittedName>
        <fullName evidence="2">Uncharacterized protein</fullName>
    </submittedName>
</protein>
<organism evidence="2 3">
    <name type="scientific">Saitoella complicata (strain BCRC 22490 / CBS 7301 / JCM 7358 / NBRC 10748 / NRRL Y-17804)</name>
    <dbReference type="NCBI Taxonomy" id="698492"/>
    <lineage>
        <taxon>Eukaryota</taxon>
        <taxon>Fungi</taxon>
        <taxon>Dikarya</taxon>
        <taxon>Ascomycota</taxon>
        <taxon>Taphrinomycotina</taxon>
        <taxon>Taphrinomycotina incertae sedis</taxon>
        <taxon>Saitoella</taxon>
    </lineage>
</organism>
<feature type="region of interest" description="Disordered" evidence="1">
    <location>
        <begin position="297"/>
        <end position="325"/>
    </location>
</feature>
<dbReference type="Proteomes" id="UP000033140">
    <property type="component" value="Unassembled WGS sequence"/>
</dbReference>
<evidence type="ECO:0000313" key="3">
    <source>
        <dbReference type="Proteomes" id="UP000033140"/>
    </source>
</evidence>
<sequence>MAPSEDGASRLANCWVRRWRRRRGNSAIVFDREAKWRRTHPYPLLAVIFPGGALPDGTTIRMANRQQLRIHQARTLTTTDLVRYTRHHQSYHETRNKQRLQVQVATHPKSHTRQTRSILQLLGVATFISLQPKPQAMAPLFPRPTSTSTFPSNSYTTSPMTSPISSRRASPRQSRCTHDCKVFYMAMSTAMERSTAAFPTFGSYNSHPNSHSSDVPSTLSRSSSYEDEVEFENFDELAKEGIRVKKDYRFTTSMELELESNEDENDGRIFANLHRNNLHPAIIKSKPSLHRYRAVMNPATSTSNYKRHDRSINNHNQGSRYPIPP</sequence>
<keyword evidence="3" id="KW-1185">Reference proteome</keyword>
<proteinExistence type="predicted"/>
<reference evidence="2 3" key="3">
    <citation type="journal article" date="2015" name="Genome Announc.">
        <title>Draft Genome Sequence of the Archiascomycetous Yeast Saitoella complicata.</title>
        <authorList>
            <person name="Yamauchi K."/>
            <person name="Kondo S."/>
            <person name="Hamamoto M."/>
            <person name="Takahashi Y."/>
            <person name="Ogura Y."/>
            <person name="Hayashi T."/>
            <person name="Nishida H."/>
        </authorList>
    </citation>
    <scope>NUCLEOTIDE SEQUENCE [LARGE SCALE GENOMIC DNA]</scope>
    <source>
        <strain evidence="2 3">NRRL Y-17804</strain>
    </source>
</reference>
<evidence type="ECO:0000313" key="2">
    <source>
        <dbReference type="EMBL" id="GAO50626.1"/>
    </source>
</evidence>
<dbReference type="AlphaFoldDB" id="A0A0E9NLS0"/>
<reference evidence="2 3" key="2">
    <citation type="journal article" date="2014" name="J. Gen. Appl. Microbiol.">
        <title>The early diverging ascomycetous budding yeast Saitoella complicata has three histone deacetylases belonging to the Clr6, Hos2, and Rpd3 lineages.</title>
        <authorList>
            <person name="Nishida H."/>
            <person name="Matsumoto T."/>
            <person name="Kondo S."/>
            <person name="Hamamoto M."/>
            <person name="Yoshikawa H."/>
        </authorList>
    </citation>
    <scope>NUCLEOTIDE SEQUENCE [LARGE SCALE GENOMIC DNA]</scope>
    <source>
        <strain evidence="2 3">NRRL Y-17804</strain>
    </source>
</reference>
<dbReference type="EMBL" id="BACD03000035">
    <property type="protein sequence ID" value="GAO50626.1"/>
    <property type="molecule type" value="Genomic_DNA"/>
</dbReference>